<reference evidence="2" key="1">
    <citation type="journal article" date="2019" name="Int. J. Syst. Evol. Microbiol.">
        <title>The Global Catalogue of Microorganisms (GCM) 10K type strain sequencing project: providing services to taxonomists for standard genome sequencing and annotation.</title>
        <authorList>
            <consortium name="The Broad Institute Genomics Platform"/>
            <consortium name="The Broad Institute Genome Sequencing Center for Infectious Disease"/>
            <person name="Wu L."/>
            <person name="Ma J."/>
        </authorList>
    </citation>
    <scope>NUCLEOTIDE SEQUENCE [LARGE SCALE GENOMIC DNA]</scope>
    <source>
        <strain evidence="2">JCM 3272</strain>
    </source>
</reference>
<organism evidence="1 2">
    <name type="scientific">Dactylosporangium salmoneum</name>
    <dbReference type="NCBI Taxonomy" id="53361"/>
    <lineage>
        <taxon>Bacteria</taxon>
        <taxon>Bacillati</taxon>
        <taxon>Actinomycetota</taxon>
        <taxon>Actinomycetes</taxon>
        <taxon>Micromonosporales</taxon>
        <taxon>Micromonosporaceae</taxon>
        <taxon>Dactylosporangium</taxon>
    </lineage>
</organism>
<evidence type="ECO:0000313" key="2">
    <source>
        <dbReference type="Proteomes" id="UP001501444"/>
    </source>
</evidence>
<comment type="caution">
    <text evidence="1">The sequence shown here is derived from an EMBL/GenBank/DDBJ whole genome shotgun (WGS) entry which is preliminary data.</text>
</comment>
<keyword evidence="2" id="KW-1185">Reference proteome</keyword>
<sequence>MGLHTGYIVATATQADLLDELARHTGEFTTGEVVARTEDAESDDGQLDMVIGELDGRAFLIDGAMVLSTVPDMILAMSERLGTVLGCGAETVSGSYWLTAARDGELLRHIFVSHASMTRGMAIQDPLPFEDGESYAEGGGKGVFTAMEHFGLSPSAWLASGPATVVRYDATRLPQDGSIARITQEHFERYQRPEDEWLNDIVAVSKES</sequence>
<name>A0ABP5TMG8_9ACTN</name>
<protein>
    <submittedName>
        <fullName evidence="1">Uncharacterized protein</fullName>
    </submittedName>
</protein>
<gene>
    <name evidence="1" type="ORF">GCM10010170_047990</name>
</gene>
<dbReference type="Proteomes" id="UP001501444">
    <property type="component" value="Unassembled WGS sequence"/>
</dbReference>
<accession>A0ABP5TMG8</accession>
<dbReference type="RefSeq" id="WP_344614717.1">
    <property type="nucleotide sequence ID" value="NZ_BAAARV010000034.1"/>
</dbReference>
<dbReference type="EMBL" id="BAAARV010000034">
    <property type="protein sequence ID" value="GAA2355529.1"/>
    <property type="molecule type" value="Genomic_DNA"/>
</dbReference>
<proteinExistence type="predicted"/>
<evidence type="ECO:0000313" key="1">
    <source>
        <dbReference type="EMBL" id="GAA2355529.1"/>
    </source>
</evidence>